<dbReference type="Proteomes" id="UP000675920">
    <property type="component" value="Unplaced"/>
</dbReference>
<evidence type="ECO:0000256" key="1">
    <source>
        <dbReference type="SAM" id="MobiDB-lite"/>
    </source>
</evidence>
<dbReference type="AlphaFoldDB" id="A0A8B6XDE0"/>
<sequence>MQAVASGKPPVISLAIRRIEAMSACDTRPVESPDKHMERPNFRRRLLAGALLSFTLPALADHGHGGDRGHGGGGDRGPGGGDRGGHGGHGGPPPGRGPERHAAPPDYWHDGPHGRWGRGERMPRDVRVVYVDDWRARGLRRPPPGHRWAYIDGEWLLIAVATGVIVDILLNH</sequence>
<name>A0A8B6XDE0_9BURK</name>
<feature type="compositionally biased region" description="Basic and acidic residues" evidence="1">
    <location>
        <begin position="97"/>
        <end position="119"/>
    </location>
</feature>
<organism evidence="2 3">
    <name type="scientific">Derxia gummosa DSM 723</name>
    <dbReference type="NCBI Taxonomy" id="1121388"/>
    <lineage>
        <taxon>Bacteria</taxon>
        <taxon>Pseudomonadati</taxon>
        <taxon>Pseudomonadota</taxon>
        <taxon>Betaproteobacteria</taxon>
        <taxon>Burkholderiales</taxon>
        <taxon>Alcaligenaceae</taxon>
        <taxon>Derxia</taxon>
    </lineage>
</organism>
<accession>A0A8B6XDE0</accession>
<dbReference type="RefSeq" id="WP_211238098.1">
    <property type="nucleotide sequence ID" value="NZ_AXWS01000014.1"/>
</dbReference>
<reference evidence="3" key="3">
    <citation type="submission" date="2025-08" db="UniProtKB">
        <authorList>
            <consortium name="RefSeq"/>
        </authorList>
    </citation>
    <scope>IDENTIFICATION</scope>
</reference>
<feature type="compositionally biased region" description="Gly residues" evidence="1">
    <location>
        <begin position="71"/>
        <end position="90"/>
    </location>
</feature>
<evidence type="ECO:0000313" key="2">
    <source>
        <dbReference type="Proteomes" id="UP000675920"/>
    </source>
</evidence>
<protein>
    <submittedName>
        <fullName evidence="3">RcnB family protein</fullName>
    </submittedName>
</protein>
<reference evidence="3" key="1">
    <citation type="journal article" date="2005" name="J. Bacteriol.">
        <title>Identification of rcnA (yohM), a nickel and cobalt resistance gene in Escherichia coli.</title>
        <authorList>
            <person name="Rodrigue A."/>
            <person name="Effantin G."/>
            <person name="Mandrand-Berthelot M.A."/>
        </authorList>
    </citation>
    <scope>NUCLEOTIDE SEQUENCE</scope>
</reference>
<proteinExistence type="predicted"/>
<dbReference type="Pfam" id="PF11776">
    <property type="entry name" value="RcnB"/>
    <property type="match status" value="1"/>
</dbReference>
<dbReference type="Gene3D" id="3.10.450.160">
    <property type="entry name" value="inner membrane protein cigr"/>
    <property type="match status" value="1"/>
</dbReference>
<reference evidence="3" key="2">
    <citation type="journal article" date="2011" name="J. Bacteriol.">
        <title>RcnB is a periplasmic protein essential for maintaining intracellular Ni and Co concentrations in Escherichia coli.</title>
        <authorList>
            <person name="Bleriot C."/>
            <person name="Effantin G."/>
            <person name="Lagarde F."/>
            <person name="Mandrand-Berthelot M.A."/>
            <person name="Rodrigue A."/>
        </authorList>
    </citation>
    <scope>NUCLEOTIDE SEQUENCE</scope>
</reference>
<dbReference type="InterPro" id="IPR024572">
    <property type="entry name" value="RcnB"/>
</dbReference>
<evidence type="ECO:0000313" key="3">
    <source>
        <dbReference type="RefSeq" id="WP_211238098.1"/>
    </source>
</evidence>
<keyword evidence="2" id="KW-1185">Reference proteome</keyword>
<feature type="region of interest" description="Disordered" evidence="1">
    <location>
        <begin position="62"/>
        <end position="119"/>
    </location>
</feature>